<dbReference type="Gene3D" id="1.10.287.470">
    <property type="entry name" value="Helix hairpin bin"/>
    <property type="match status" value="1"/>
</dbReference>
<dbReference type="PANTHER" id="PTHR30469:SF12">
    <property type="entry name" value="MULTIDRUG RESISTANCE PROTEIN MDTA"/>
    <property type="match status" value="1"/>
</dbReference>
<evidence type="ECO:0000256" key="1">
    <source>
        <dbReference type="ARBA" id="ARBA00009477"/>
    </source>
</evidence>
<evidence type="ECO:0000259" key="4">
    <source>
        <dbReference type="Pfam" id="PF25917"/>
    </source>
</evidence>
<dbReference type="eggNOG" id="COG0845">
    <property type="taxonomic scope" value="Bacteria"/>
</dbReference>
<evidence type="ECO:0000256" key="3">
    <source>
        <dbReference type="SAM" id="MobiDB-lite"/>
    </source>
</evidence>
<dbReference type="STRING" id="349521.HCH_01465"/>
<dbReference type="Pfam" id="PF25917">
    <property type="entry name" value="BSH_RND"/>
    <property type="match status" value="1"/>
</dbReference>
<protein>
    <submittedName>
        <fullName evidence="5">Membrane-fusion protein</fullName>
    </submittedName>
</protein>
<dbReference type="GO" id="GO:1990281">
    <property type="term" value="C:efflux pump complex"/>
    <property type="evidence" value="ECO:0007669"/>
    <property type="project" value="TreeGrafter"/>
</dbReference>
<feature type="compositionally biased region" description="Basic and acidic residues" evidence="3">
    <location>
        <begin position="378"/>
        <end position="394"/>
    </location>
</feature>
<dbReference type="InterPro" id="IPR006143">
    <property type="entry name" value="RND_pump_MFP"/>
</dbReference>
<gene>
    <name evidence="5" type="ordered locus">HCH_01465</name>
</gene>
<dbReference type="InterPro" id="IPR058625">
    <property type="entry name" value="MdtA-like_BSH"/>
</dbReference>
<feature type="domain" description="Multidrug resistance protein MdtA-like barrel-sandwich hybrid" evidence="4">
    <location>
        <begin position="68"/>
        <end position="206"/>
    </location>
</feature>
<dbReference type="AlphaFoldDB" id="Q2SM01"/>
<dbReference type="Proteomes" id="UP000000238">
    <property type="component" value="Chromosome"/>
</dbReference>
<dbReference type="HOGENOM" id="CLU_018816_18_2_6"/>
<name>Q2SM01_HAHCH</name>
<organism evidence="5 6">
    <name type="scientific">Hahella chejuensis (strain KCTC 2396)</name>
    <dbReference type="NCBI Taxonomy" id="349521"/>
    <lineage>
        <taxon>Bacteria</taxon>
        <taxon>Pseudomonadati</taxon>
        <taxon>Pseudomonadota</taxon>
        <taxon>Gammaproteobacteria</taxon>
        <taxon>Oceanospirillales</taxon>
        <taxon>Hahellaceae</taxon>
        <taxon>Hahella</taxon>
    </lineage>
</organism>
<dbReference type="KEGG" id="hch:HCH_01465"/>
<keyword evidence="6" id="KW-1185">Reference proteome</keyword>
<evidence type="ECO:0000256" key="2">
    <source>
        <dbReference type="SAM" id="Coils"/>
    </source>
</evidence>
<dbReference type="EMBL" id="CP000155">
    <property type="protein sequence ID" value="ABC28323.1"/>
    <property type="molecule type" value="Genomic_DNA"/>
</dbReference>
<keyword evidence="2" id="KW-0175">Coiled coil</keyword>
<evidence type="ECO:0000313" key="5">
    <source>
        <dbReference type="EMBL" id="ABC28323.1"/>
    </source>
</evidence>
<dbReference type="Gene3D" id="2.40.50.100">
    <property type="match status" value="1"/>
</dbReference>
<dbReference type="Gene3D" id="2.40.420.20">
    <property type="match status" value="1"/>
</dbReference>
<feature type="region of interest" description="Disordered" evidence="3">
    <location>
        <begin position="378"/>
        <end position="402"/>
    </location>
</feature>
<accession>Q2SM01</accession>
<dbReference type="SUPFAM" id="SSF111369">
    <property type="entry name" value="HlyD-like secretion proteins"/>
    <property type="match status" value="1"/>
</dbReference>
<evidence type="ECO:0000313" key="6">
    <source>
        <dbReference type="Proteomes" id="UP000000238"/>
    </source>
</evidence>
<proteinExistence type="inferred from homology"/>
<dbReference type="RefSeq" id="WP_011395396.1">
    <property type="nucleotide sequence ID" value="NC_007645.1"/>
</dbReference>
<dbReference type="Gene3D" id="2.40.30.170">
    <property type="match status" value="1"/>
</dbReference>
<dbReference type="OrthoDB" id="5730196at2"/>
<sequence length="402" mass="43935">MLKKVLPLAVLALFVGVAYLATEFKPQAKPQKEHPQPAISVETQTLQTEVFPVRISTFGIVQPRTQSAIVAQVSGQVMDVSPNLRDGGFFAKGEVLLKVDPVDYQVQLRIAEGAVTEAKLALAEEEARVRQAKKDWEKIGGVKNASDLALRKPQLAAAQARVQTAIAQLTQARINLERTEIKAPYAGRVLKKQVDLGSVVSPQTTLAEIYATDYVEVRLPLNNTDLGFIDLPEQRRGGEPPGVTIFNNLASTKESWRGKIVRTEGAIDATTQQLYVVAQIDDPFGLQDAERYPLKIGQYVSAEIQGRRLPEALVIPVSTIYQGSYVYVAKGDVLHRQNIEIGWQSGKSALISEGLQAGEELILTPLGQVNSGVRIKRAQNEPEKVARRNAEKTTDATAGDVQ</sequence>
<dbReference type="PANTHER" id="PTHR30469">
    <property type="entry name" value="MULTIDRUG RESISTANCE PROTEIN MDTA"/>
    <property type="match status" value="1"/>
</dbReference>
<reference evidence="5 6" key="1">
    <citation type="journal article" date="2005" name="Nucleic Acids Res.">
        <title>Genomic blueprint of Hahella chejuensis, a marine microbe producing an algicidal agent.</title>
        <authorList>
            <person name="Jeong H."/>
            <person name="Yim J.H."/>
            <person name="Lee C."/>
            <person name="Choi S.-H."/>
            <person name="Park Y.K."/>
            <person name="Yoon S.H."/>
            <person name="Hur C.-G."/>
            <person name="Kang H.-Y."/>
            <person name="Kim D."/>
            <person name="Lee H.H."/>
            <person name="Park K.H."/>
            <person name="Park S.-H."/>
            <person name="Park H.-S."/>
            <person name="Lee H.K."/>
            <person name="Oh T.K."/>
            <person name="Kim J.F."/>
        </authorList>
    </citation>
    <scope>NUCLEOTIDE SEQUENCE [LARGE SCALE GENOMIC DNA]</scope>
    <source>
        <strain evidence="5 6">KCTC 2396</strain>
    </source>
</reference>
<dbReference type="NCBIfam" id="TIGR01730">
    <property type="entry name" value="RND_mfp"/>
    <property type="match status" value="1"/>
</dbReference>
<comment type="similarity">
    <text evidence="1">Belongs to the membrane fusion protein (MFP) (TC 8.A.1) family.</text>
</comment>
<feature type="coiled-coil region" evidence="2">
    <location>
        <begin position="108"/>
        <end position="182"/>
    </location>
</feature>
<dbReference type="GO" id="GO:0015562">
    <property type="term" value="F:efflux transmembrane transporter activity"/>
    <property type="evidence" value="ECO:0007669"/>
    <property type="project" value="TreeGrafter"/>
</dbReference>